<organism evidence="7 8">
    <name type="scientific">Blattabacterium cuenoti STAT</name>
    <dbReference type="NCBI Taxonomy" id="1457030"/>
    <lineage>
        <taxon>Bacteria</taxon>
        <taxon>Pseudomonadati</taxon>
        <taxon>Bacteroidota</taxon>
        <taxon>Flavobacteriia</taxon>
        <taxon>Flavobacteriales</taxon>
        <taxon>Blattabacteriaceae</taxon>
        <taxon>Blattabacterium</taxon>
    </lineage>
</organism>
<name>A0A224ABG5_9FLAO</name>
<dbReference type="PANTHER" id="PTHR43814:SF1">
    <property type="entry name" value="ARGININOSUCCINATE LYASE"/>
    <property type="match status" value="1"/>
</dbReference>
<dbReference type="PROSITE" id="PS00163">
    <property type="entry name" value="FUMARATE_LYASES"/>
    <property type="match status" value="1"/>
</dbReference>
<dbReference type="Pfam" id="PF00206">
    <property type="entry name" value="Lyase_1"/>
    <property type="match status" value="1"/>
</dbReference>
<dbReference type="PANTHER" id="PTHR43814">
    <property type="entry name" value="ARGININOSUCCINATE LYASE"/>
    <property type="match status" value="1"/>
</dbReference>
<dbReference type="SUPFAM" id="SSF48557">
    <property type="entry name" value="L-aspartase-like"/>
    <property type="match status" value="1"/>
</dbReference>
<dbReference type="EC" id="4.3.2.1" evidence="3 5"/>
<evidence type="ECO:0000313" key="8">
    <source>
        <dbReference type="Proteomes" id="UP000263619"/>
    </source>
</evidence>
<dbReference type="RefSeq" id="WP_119305487.1">
    <property type="nucleotide sequence ID" value="NZ_AP014608.1"/>
</dbReference>
<comment type="catalytic activity">
    <reaction evidence="1">
        <text>2-(N(omega)-L-arginino)succinate = fumarate + L-arginine</text>
        <dbReference type="Rhea" id="RHEA:24020"/>
        <dbReference type="ChEBI" id="CHEBI:29806"/>
        <dbReference type="ChEBI" id="CHEBI:32682"/>
        <dbReference type="ChEBI" id="CHEBI:57472"/>
        <dbReference type="EC" id="4.3.2.1"/>
    </reaction>
</comment>
<dbReference type="EMBL" id="AP014608">
    <property type="protein sequence ID" value="BBA17215.1"/>
    <property type="molecule type" value="Genomic_DNA"/>
</dbReference>
<dbReference type="InterPro" id="IPR022761">
    <property type="entry name" value="Fumarate_lyase_N"/>
</dbReference>
<keyword evidence="8" id="KW-1185">Reference proteome</keyword>
<gene>
    <name evidence="7" type="primary">argH</name>
    <name evidence="7" type="ORF">STAT_282</name>
</gene>
<dbReference type="OrthoDB" id="9769623at2"/>
<dbReference type="Gene3D" id="1.20.200.10">
    <property type="entry name" value="Fumarase/aspartase (Central domain)"/>
    <property type="match status" value="1"/>
</dbReference>
<dbReference type="Gene3D" id="1.10.40.30">
    <property type="entry name" value="Fumarase/aspartase (C-terminal domain)"/>
    <property type="match status" value="1"/>
</dbReference>
<evidence type="ECO:0000259" key="6">
    <source>
        <dbReference type="Pfam" id="PF00206"/>
    </source>
</evidence>
<evidence type="ECO:0000256" key="1">
    <source>
        <dbReference type="ARBA" id="ARBA00000985"/>
    </source>
</evidence>
<dbReference type="GO" id="GO:0005829">
    <property type="term" value="C:cytosol"/>
    <property type="evidence" value="ECO:0007669"/>
    <property type="project" value="TreeGrafter"/>
</dbReference>
<dbReference type="PRINTS" id="PR00149">
    <property type="entry name" value="FUMRATELYASE"/>
</dbReference>
<sequence>MKIWEKKTNFRFNKEIESFTSSKDSKIDLFLAPHDVIGTIAHVIMLKSIELLNQKDFRILIYELRNIYIYEILKNNFQIEEGIEDVHSQIEFLLTNRLGEVGKKVHSGRSRNDQVLVDLKLFVRTEIKEIVYMTSSFFDLLLKLSEQHKNILMPGYTHYQIAMPSSFGLWFAAYAESLIDDLLLMQTAYRIVNKNPLGSAAGYGSSLPLNRKMTTDLLGFENLNYNVVYAQMGRGKMERIVSESIASLARTLSKMAQDICLYLSQNFDFISFPDHLTTGSSIMPHKKNPDVFEIIRAKCNRITSLPNEISLISSNLCSGYHRDFQIIKERFLPIFEEIKKCFFMFQYMLNHITIKKDILQDEKYKNLFSVEVVNKLVVEKGYSFREAYQKVGLDIQNGSFKPFTKSCYSHEGSIGNLCNLQVKNLMQDVLKEFDFDQIDKVIKRLIYSKIYFDEFSKNPIFV</sequence>
<protein>
    <recommendedName>
        <fullName evidence="3 5">Argininosuccinate lyase</fullName>
        <ecNumber evidence="3 5">4.3.2.1</ecNumber>
    </recommendedName>
</protein>
<dbReference type="UniPathway" id="UPA00068">
    <property type="reaction ID" value="UER00114"/>
</dbReference>
<keyword evidence="4" id="KW-0028">Amino-acid biosynthesis</keyword>
<dbReference type="NCBIfam" id="TIGR00838">
    <property type="entry name" value="argH"/>
    <property type="match status" value="1"/>
</dbReference>
<dbReference type="GO" id="GO:0042450">
    <property type="term" value="P:L-arginine biosynthetic process via ornithine"/>
    <property type="evidence" value="ECO:0007669"/>
    <property type="project" value="UniProtKB-UniRule"/>
</dbReference>
<evidence type="ECO:0000313" key="7">
    <source>
        <dbReference type="EMBL" id="BBA17215.1"/>
    </source>
</evidence>
<dbReference type="GO" id="GO:0004056">
    <property type="term" value="F:argininosuccinate lyase activity"/>
    <property type="evidence" value="ECO:0007669"/>
    <property type="project" value="UniProtKB-UniRule"/>
</dbReference>
<reference evidence="7 8" key="1">
    <citation type="submission" date="2014-06" db="EMBL/GenBank/DDBJ databases">
        <title>Genome sequence of the intracellular symbiont Blattabacterium cuenoti, strain STAT from the wood feeding cockroach Salganea taiwanensis taiwanensis.</title>
        <authorList>
            <person name="Kinjo Y."/>
            <person name="Ohkuma M."/>
            <person name="Tokuda G."/>
        </authorList>
    </citation>
    <scope>NUCLEOTIDE SEQUENCE [LARGE SCALE GENOMIC DNA]</scope>
    <source>
        <strain evidence="7 8">STAT</strain>
    </source>
</reference>
<proteinExistence type="predicted"/>
<evidence type="ECO:0000256" key="2">
    <source>
        <dbReference type="ARBA" id="ARBA00004941"/>
    </source>
</evidence>
<dbReference type="InterPro" id="IPR000362">
    <property type="entry name" value="Fumarate_lyase_fam"/>
</dbReference>
<accession>A0A224ABG5</accession>
<feature type="domain" description="Fumarate lyase N-terminal" evidence="6">
    <location>
        <begin position="74"/>
        <end position="302"/>
    </location>
</feature>
<keyword evidence="7" id="KW-0456">Lyase</keyword>
<dbReference type="Proteomes" id="UP000263619">
    <property type="component" value="Chromosome"/>
</dbReference>
<dbReference type="AlphaFoldDB" id="A0A224ABG5"/>
<evidence type="ECO:0000256" key="4">
    <source>
        <dbReference type="ARBA" id="ARBA00022571"/>
    </source>
</evidence>
<dbReference type="InterPro" id="IPR009049">
    <property type="entry name" value="Argininosuccinate_lyase"/>
</dbReference>
<comment type="pathway">
    <text evidence="2">Amino-acid biosynthesis; L-arginine biosynthesis; L-arginine from L-ornithine and carbamoyl phosphate: step 3/3.</text>
</comment>
<dbReference type="InterPro" id="IPR024083">
    <property type="entry name" value="Fumarase/histidase_N"/>
</dbReference>
<dbReference type="InterPro" id="IPR020557">
    <property type="entry name" value="Fumarate_lyase_CS"/>
</dbReference>
<dbReference type="PRINTS" id="PR00145">
    <property type="entry name" value="ARGSUCLYASE"/>
</dbReference>
<dbReference type="Gene3D" id="1.10.275.10">
    <property type="entry name" value="Fumarase/aspartase (N-terminal domain)"/>
    <property type="match status" value="1"/>
</dbReference>
<keyword evidence="4" id="KW-0055">Arginine biosynthesis</keyword>
<evidence type="ECO:0000256" key="5">
    <source>
        <dbReference type="NCBIfam" id="TIGR00838"/>
    </source>
</evidence>
<dbReference type="InterPro" id="IPR008948">
    <property type="entry name" value="L-Aspartase-like"/>
</dbReference>
<evidence type="ECO:0000256" key="3">
    <source>
        <dbReference type="ARBA" id="ARBA00012338"/>
    </source>
</evidence>